<dbReference type="CDD" id="cd00071">
    <property type="entry name" value="GMPK"/>
    <property type="match status" value="1"/>
</dbReference>
<dbReference type="SMART" id="SM00072">
    <property type="entry name" value="GuKc"/>
    <property type="match status" value="1"/>
</dbReference>
<evidence type="ECO:0000256" key="2">
    <source>
        <dbReference type="ARBA" id="ARBA00022679"/>
    </source>
</evidence>
<name>A0A6J5KSR2_9CAUD</name>
<dbReference type="PROSITE" id="PS50052">
    <property type="entry name" value="GUANYLATE_KINASE_2"/>
    <property type="match status" value="1"/>
</dbReference>
<keyword evidence="3 6" id="KW-0418">Kinase</keyword>
<comment type="similarity">
    <text evidence="1">Belongs to the guanylate kinase family.</text>
</comment>
<dbReference type="Gene3D" id="3.40.50.300">
    <property type="entry name" value="P-loop containing nucleotide triphosphate hydrolases"/>
    <property type="match status" value="1"/>
</dbReference>
<feature type="domain" description="Guanylate kinase-like" evidence="4">
    <location>
        <begin position="2"/>
        <end position="213"/>
    </location>
</feature>
<keyword evidence="2" id="KW-0808">Transferase</keyword>
<evidence type="ECO:0000313" key="7">
    <source>
        <dbReference type="EMBL" id="CAB5219530.1"/>
    </source>
</evidence>
<reference evidence="6" key="1">
    <citation type="submission" date="2020-04" db="EMBL/GenBank/DDBJ databases">
        <authorList>
            <person name="Chiriac C."/>
            <person name="Salcher M."/>
            <person name="Ghai R."/>
            <person name="Kavagutti S V."/>
        </authorList>
    </citation>
    <scope>NUCLEOTIDE SEQUENCE</scope>
</reference>
<dbReference type="EMBL" id="LR798268">
    <property type="protein sequence ID" value="CAB5219530.1"/>
    <property type="molecule type" value="Genomic_DNA"/>
</dbReference>
<dbReference type="SUPFAM" id="SSF52540">
    <property type="entry name" value="P-loop containing nucleoside triphosphate hydrolases"/>
    <property type="match status" value="1"/>
</dbReference>
<evidence type="ECO:0000256" key="3">
    <source>
        <dbReference type="ARBA" id="ARBA00022777"/>
    </source>
</evidence>
<dbReference type="EMBL" id="LR796152">
    <property type="protein sequence ID" value="CAB4122219.1"/>
    <property type="molecule type" value="Genomic_DNA"/>
</dbReference>
<dbReference type="InterPro" id="IPR020590">
    <property type="entry name" value="Guanylate_kinase_CS"/>
</dbReference>
<accession>A0A6J5KSR2</accession>
<dbReference type="Pfam" id="PF00625">
    <property type="entry name" value="Guanylate_kin"/>
    <property type="match status" value="1"/>
</dbReference>
<dbReference type="PROSITE" id="PS00856">
    <property type="entry name" value="GUANYLATE_KINASE_1"/>
    <property type="match status" value="1"/>
</dbReference>
<sequence length="222" mass="25035">MSFILTLTGPSCAGKTTLERKLKDVGYEAVISTTTRQIREGEVNGQNYYYVTREEFAGLVDSGRLVEHIEFGGNCYGVSVEEVERVLSRGKPVVIVVEPNGLRQIQTYATNMGWKTFSVFVDNPPQVIAERFLHRFITDIESRGGAGKSHVTNTVKTYASRLADMMTVESLWRRDAIDAWMYGRGEDLYDSIIGSFDEENQDRIITSFIDLILDIRDESLIA</sequence>
<dbReference type="InterPro" id="IPR008144">
    <property type="entry name" value="Guanylate_kin-like_dom"/>
</dbReference>
<dbReference type="GO" id="GO:0004385">
    <property type="term" value="F:GMP kinase activity"/>
    <property type="evidence" value="ECO:0007669"/>
    <property type="project" value="TreeGrafter"/>
</dbReference>
<dbReference type="InterPro" id="IPR027417">
    <property type="entry name" value="P-loop_NTPase"/>
</dbReference>
<evidence type="ECO:0000259" key="4">
    <source>
        <dbReference type="PROSITE" id="PS50052"/>
    </source>
</evidence>
<evidence type="ECO:0000313" key="6">
    <source>
        <dbReference type="EMBL" id="CAB4123967.1"/>
    </source>
</evidence>
<dbReference type="PANTHER" id="PTHR23117:SF13">
    <property type="entry name" value="GUANYLATE KINASE"/>
    <property type="match status" value="1"/>
</dbReference>
<dbReference type="PANTHER" id="PTHR23117">
    <property type="entry name" value="GUANYLATE KINASE-RELATED"/>
    <property type="match status" value="1"/>
</dbReference>
<evidence type="ECO:0000313" key="5">
    <source>
        <dbReference type="EMBL" id="CAB4122219.1"/>
    </source>
</evidence>
<dbReference type="InterPro" id="IPR008145">
    <property type="entry name" value="GK/Ca_channel_bsu"/>
</dbReference>
<dbReference type="FunFam" id="3.30.63.10:FF:000002">
    <property type="entry name" value="Guanylate kinase 1"/>
    <property type="match status" value="1"/>
</dbReference>
<proteinExistence type="inferred from homology"/>
<evidence type="ECO:0000256" key="1">
    <source>
        <dbReference type="ARBA" id="ARBA00005790"/>
    </source>
</evidence>
<dbReference type="EMBL" id="LR796176">
    <property type="protein sequence ID" value="CAB4123967.1"/>
    <property type="molecule type" value="Genomic_DNA"/>
</dbReference>
<organism evidence="6">
    <name type="scientific">uncultured Caudovirales phage</name>
    <dbReference type="NCBI Taxonomy" id="2100421"/>
    <lineage>
        <taxon>Viruses</taxon>
        <taxon>Duplodnaviria</taxon>
        <taxon>Heunggongvirae</taxon>
        <taxon>Uroviricota</taxon>
        <taxon>Caudoviricetes</taxon>
        <taxon>Peduoviridae</taxon>
        <taxon>Maltschvirus</taxon>
        <taxon>Maltschvirus maltsch</taxon>
    </lineage>
</organism>
<protein>
    <submittedName>
        <fullName evidence="6">Gmk Guanylate kinase</fullName>
    </submittedName>
</protein>
<gene>
    <name evidence="7" type="ORF">UFOVP220_95</name>
    <name evidence="5" type="ORF">UFOVP26_131</name>
    <name evidence="6" type="ORF">UFOVP44_104</name>
</gene>